<proteinExistence type="predicted"/>
<dbReference type="Pfam" id="PF05641">
    <property type="entry name" value="Agenet"/>
    <property type="match status" value="1"/>
</dbReference>
<gene>
    <name evidence="3" type="ORF">M0R45_010797</name>
</gene>
<evidence type="ECO:0000313" key="4">
    <source>
        <dbReference type="Proteomes" id="UP001457282"/>
    </source>
</evidence>
<evidence type="ECO:0000259" key="2">
    <source>
        <dbReference type="SMART" id="SM00743"/>
    </source>
</evidence>
<comment type="caution">
    <text evidence="3">The sequence shown here is derived from an EMBL/GenBank/DDBJ whole genome shotgun (WGS) entry which is preliminary data.</text>
</comment>
<dbReference type="PANTHER" id="PTHR31917:SF148">
    <property type="entry name" value="DUF724 DOMAIN-CONTAINING PROTEIN 2"/>
    <property type="match status" value="1"/>
</dbReference>
<dbReference type="CDD" id="cd20405">
    <property type="entry name" value="Tudor_Agenet_AtDUF_rpt1_3"/>
    <property type="match status" value="1"/>
</dbReference>
<dbReference type="CDD" id="cd20406">
    <property type="entry name" value="Tudor_Agenet_AtDUF_rpt2_4"/>
    <property type="match status" value="1"/>
</dbReference>
<dbReference type="InterPro" id="IPR014002">
    <property type="entry name" value="Agenet_dom_plant"/>
</dbReference>
<dbReference type="Proteomes" id="UP001457282">
    <property type="component" value="Unassembled WGS sequence"/>
</dbReference>
<protein>
    <recommendedName>
        <fullName evidence="2">Agenet domain-containing protein</fullName>
    </recommendedName>
</protein>
<dbReference type="EMBL" id="JBEDUW010000002">
    <property type="protein sequence ID" value="KAK9945275.1"/>
    <property type="molecule type" value="Genomic_DNA"/>
</dbReference>
<reference evidence="3 4" key="1">
    <citation type="journal article" date="2023" name="G3 (Bethesda)">
        <title>A chromosome-length genome assembly and annotation of blackberry (Rubus argutus, cv. 'Hillquist').</title>
        <authorList>
            <person name="Bruna T."/>
            <person name="Aryal R."/>
            <person name="Dudchenko O."/>
            <person name="Sargent D.J."/>
            <person name="Mead D."/>
            <person name="Buti M."/>
            <person name="Cavallini A."/>
            <person name="Hytonen T."/>
            <person name="Andres J."/>
            <person name="Pham M."/>
            <person name="Weisz D."/>
            <person name="Mascagni F."/>
            <person name="Usai G."/>
            <person name="Natali L."/>
            <person name="Bassil N."/>
            <person name="Fernandez G.E."/>
            <person name="Lomsadze A."/>
            <person name="Armour M."/>
            <person name="Olukolu B."/>
            <person name="Poorten T."/>
            <person name="Britton C."/>
            <person name="Davik J."/>
            <person name="Ashrafi H."/>
            <person name="Aiden E.L."/>
            <person name="Borodovsky M."/>
            <person name="Worthington M."/>
        </authorList>
    </citation>
    <scope>NUCLEOTIDE SEQUENCE [LARGE SCALE GENOMIC DNA]</scope>
    <source>
        <strain evidence="3">PI 553951</strain>
    </source>
</reference>
<name>A0AAW1Y851_RUBAR</name>
<dbReference type="Gene3D" id="2.30.30.140">
    <property type="match status" value="1"/>
</dbReference>
<feature type="domain" description="Agenet" evidence="2">
    <location>
        <begin position="7"/>
        <end position="75"/>
    </location>
</feature>
<keyword evidence="4" id="KW-1185">Reference proteome</keyword>
<accession>A0AAW1Y851</accession>
<dbReference type="AlphaFoldDB" id="A0AAW1Y851"/>
<feature type="domain" description="Agenet" evidence="2">
    <location>
        <begin position="77"/>
        <end position="133"/>
    </location>
</feature>
<sequence>MAFHSKHSFQRGDQVEVSSNMEGFLGSFWKATIVANMGSNYVVEYEDLLEEHDESTLLRETVRANQVRPRPPGVVPSRFSNNDKVDAFYRDGWWVGKISGSEGSDKYHVFFETTGEEIAYPISELRFHLDWRNGKWVSPKNSSKKRRRGVHELVSQEE</sequence>
<dbReference type="SMART" id="SM00743">
    <property type="entry name" value="Agenet"/>
    <property type="match status" value="2"/>
</dbReference>
<dbReference type="InterPro" id="IPR008395">
    <property type="entry name" value="Agenet-like_dom"/>
</dbReference>
<organism evidence="3 4">
    <name type="scientific">Rubus argutus</name>
    <name type="common">Southern blackberry</name>
    <dbReference type="NCBI Taxonomy" id="59490"/>
    <lineage>
        <taxon>Eukaryota</taxon>
        <taxon>Viridiplantae</taxon>
        <taxon>Streptophyta</taxon>
        <taxon>Embryophyta</taxon>
        <taxon>Tracheophyta</taxon>
        <taxon>Spermatophyta</taxon>
        <taxon>Magnoliopsida</taxon>
        <taxon>eudicotyledons</taxon>
        <taxon>Gunneridae</taxon>
        <taxon>Pentapetalae</taxon>
        <taxon>rosids</taxon>
        <taxon>fabids</taxon>
        <taxon>Rosales</taxon>
        <taxon>Rosaceae</taxon>
        <taxon>Rosoideae</taxon>
        <taxon>Rosoideae incertae sedis</taxon>
        <taxon>Rubus</taxon>
    </lineage>
</organism>
<dbReference type="PANTHER" id="PTHR31917">
    <property type="entry name" value="AGENET DOMAIN-CONTAINING PROTEIN-RELATED"/>
    <property type="match status" value="1"/>
</dbReference>
<evidence type="ECO:0000256" key="1">
    <source>
        <dbReference type="SAM" id="MobiDB-lite"/>
    </source>
</evidence>
<feature type="region of interest" description="Disordered" evidence="1">
    <location>
        <begin position="138"/>
        <end position="158"/>
    </location>
</feature>
<evidence type="ECO:0000313" key="3">
    <source>
        <dbReference type="EMBL" id="KAK9945275.1"/>
    </source>
</evidence>